<keyword evidence="3" id="KW-1185">Reference proteome</keyword>
<accession>A0A9W6ZZ24</accession>
<comment type="caution">
    <text evidence="2">The sequence shown here is derived from an EMBL/GenBank/DDBJ whole genome shotgun (WGS) entry which is preliminary data.</text>
</comment>
<name>A0A9W6ZZ24_9STRA</name>
<evidence type="ECO:0000256" key="1">
    <source>
        <dbReference type="SAM" id="MobiDB-lite"/>
    </source>
</evidence>
<reference evidence="3" key="1">
    <citation type="journal article" date="2023" name="Commun. Biol.">
        <title>Genome analysis of Parmales, the sister group of diatoms, reveals the evolutionary specialization of diatoms from phago-mixotrophs to photoautotrophs.</title>
        <authorList>
            <person name="Ban H."/>
            <person name="Sato S."/>
            <person name="Yoshikawa S."/>
            <person name="Yamada K."/>
            <person name="Nakamura Y."/>
            <person name="Ichinomiya M."/>
            <person name="Sato N."/>
            <person name="Blanc-Mathieu R."/>
            <person name="Endo H."/>
            <person name="Kuwata A."/>
            <person name="Ogata H."/>
        </authorList>
    </citation>
    <scope>NUCLEOTIDE SEQUENCE [LARGE SCALE GENOMIC DNA]</scope>
    <source>
        <strain evidence="3">NIES 3700</strain>
    </source>
</reference>
<evidence type="ECO:0000313" key="3">
    <source>
        <dbReference type="Proteomes" id="UP001165122"/>
    </source>
</evidence>
<protein>
    <submittedName>
        <fullName evidence="2">Uncharacterized protein</fullName>
    </submittedName>
</protein>
<dbReference type="EMBL" id="BRXW01000478">
    <property type="protein sequence ID" value="GMH58435.1"/>
    <property type="molecule type" value="Genomic_DNA"/>
</dbReference>
<organism evidence="2 3">
    <name type="scientific">Triparma laevis f. longispina</name>
    <dbReference type="NCBI Taxonomy" id="1714387"/>
    <lineage>
        <taxon>Eukaryota</taxon>
        <taxon>Sar</taxon>
        <taxon>Stramenopiles</taxon>
        <taxon>Ochrophyta</taxon>
        <taxon>Bolidophyceae</taxon>
        <taxon>Parmales</taxon>
        <taxon>Triparmaceae</taxon>
        <taxon>Triparma</taxon>
    </lineage>
</organism>
<dbReference type="Proteomes" id="UP001165122">
    <property type="component" value="Unassembled WGS sequence"/>
</dbReference>
<feature type="region of interest" description="Disordered" evidence="1">
    <location>
        <begin position="1"/>
        <end position="34"/>
    </location>
</feature>
<evidence type="ECO:0000313" key="2">
    <source>
        <dbReference type="EMBL" id="GMH58435.1"/>
    </source>
</evidence>
<sequence length="201" mass="22698">MRVLRSAKPNTTPNKGKQTVLSKRDTNIPVVSGNGTDKNIAKPLVVATGAPSVQLGTDIEAKENATMEAKEPLAAKISFDEAQLVKENLLQHLAKRNALKASVAASLTDRTENLLELDWRDRMKERGEERRLEAERLTQERIDAALFEQKKCYGEQIKRIEEFHEKEIKDLKLILEEITAVNLETTARLSELVAMFEVFEE</sequence>
<feature type="compositionally biased region" description="Polar residues" evidence="1">
    <location>
        <begin position="8"/>
        <end position="21"/>
    </location>
</feature>
<dbReference type="AlphaFoldDB" id="A0A9W6ZZ24"/>
<gene>
    <name evidence="2" type="ORF">TrLO_g7386</name>
</gene>
<proteinExistence type="predicted"/>